<feature type="compositionally biased region" description="Acidic residues" evidence="1">
    <location>
        <begin position="238"/>
        <end position="248"/>
    </location>
</feature>
<accession>A0AAN8EB88</accession>
<evidence type="ECO:0000313" key="3">
    <source>
        <dbReference type="Proteomes" id="UP001316803"/>
    </source>
</evidence>
<protein>
    <submittedName>
        <fullName evidence="2">Uncharacterized protein</fullName>
    </submittedName>
</protein>
<gene>
    <name evidence="2" type="ORF">OHC33_008191</name>
</gene>
<dbReference type="AlphaFoldDB" id="A0AAN8EB88"/>
<proteinExistence type="predicted"/>
<feature type="compositionally biased region" description="Basic and acidic residues" evidence="1">
    <location>
        <begin position="222"/>
        <end position="237"/>
    </location>
</feature>
<dbReference type="EMBL" id="JAKLMC020000024">
    <property type="protein sequence ID" value="KAK5950808.1"/>
    <property type="molecule type" value="Genomic_DNA"/>
</dbReference>
<dbReference type="Proteomes" id="UP001316803">
    <property type="component" value="Unassembled WGS sequence"/>
</dbReference>
<reference evidence="2 3" key="1">
    <citation type="submission" date="2022-12" db="EMBL/GenBank/DDBJ databases">
        <title>Genomic features and morphological characterization of a novel Knufia sp. strain isolated from spacecraft assembly facility.</title>
        <authorList>
            <person name="Teixeira M."/>
            <person name="Chander A.M."/>
            <person name="Stajich J.E."/>
            <person name="Venkateswaran K."/>
        </authorList>
    </citation>
    <scope>NUCLEOTIDE SEQUENCE [LARGE SCALE GENOMIC DNA]</scope>
    <source>
        <strain evidence="2 3">FJI-L2-BK-P2</strain>
    </source>
</reference>
<feature type="region of interest" description="Disordered" evidence="1">
    <location>
        <begin position="1"/>
        <end position="23"/>
    </location>
</feature>
<name>A0AAN8EB88_9EURO</name>
<feature type="compositionally biased region" description="Low complexity" evidence="1">
    <location>
        <begin position="1"/>
        <end position="17"/>
    </location>
</feature>
<feature type="region of interest" description="Disordered" evidence="1">
    <location>
        <begin position="214"/>
        <end position="308"/>
    </location>
</feature>
<sequence length="308" mass="35011">MASSSKAASSSKKASSSITQSPLSKLLTVRSQISELYLEMSKAIPRSMKRVANLPDFDDRDDIDSLRAHCNLLMGLLDQHKKASKHVLAKMGPTSENWHGDEVFDQCDYRTGHVREQGEAINRLTLSIRSVVEGSIRKSVTDILSDSQMPVPMKARRLSIDSGYPLEVYEEAMKTQILFESLRTVLEEVADHLDEYRQEHEHAFVNLLREELNDPPEEEEAQEGHGKEPVREEGRHEEEDDHHDDDDDARTLGVPSDEESFDEGVISGDDRAELTETEDESAAEEEEVPRGEVQRRQAYRDTTLHWDR</sequence>
<feature type="compositionally biased region" description="Basic and acidic residues" evidence="1">
    <location>
        <begin position="288"/>
        <end position="308"/>
    </location>
</feature>
<feature type="compositionally biased region" description="Acidic residues" evidence="1">
    <location>
        <begin position="275"/>
        <end position="287"/>
    </location>
</feature>
<evidence type="ECO:0000313" key="2">
    <source>
        <dbReference type="EMBL" id="KAK5950808.1"/>
    </source>
</evidence>
<comment type="caution">
    <text evidence="2">The sequence shown here is derived from an EMBL/GenBank/DDBJ whole genome shotgun (WGS) entry which is preliminary data.</text>
</comment>
<organism evidence="2 3">
    <name type="scientific">Knufia fluminis</name>
    <dbReference type="NCBI Taxonomy" id="191047"/>
    <lineage>
        <taxon>Eukaryota</taxon>
        <taxon>Fungi</taxon>
        <taxon>Dikarya</taxon>
        <taxon>Ascomycota</taxon>
        <taxon>Pezizomycotina</taxon>
        <taxon>Eurotiomycetes</taxon>
        <taxon>Chaetothyriomycetidae</taxon>
        <taxon>Chaetothyriales</taxon>
        <taxon>Trichomeriaceae</taxon>
        <taxon>Knufia</taxon>
    </lineage>
</organism>
<evidence type="ECO:0000256" key="1">
    <source>
        <dbReference type="SAM" id="MobiDB-lite"/>
    </source>
</evidence>
<keyword evidence="3" id="KW-1185">Reference proteome</keyword>